<gene>
    <name evidence="3" type="ORF">B8X00_09125</name>
</gene>
<evidence type="ECO:0000313" key="4">
    <source>
        <dbReference type="Proteomes" id="UP000216151"/>
    </source>
</evidence>
<name>A0A269XX97_9PROT</name>
<dbReference type="RefSeq" id="WP_095349943.1">
    <property type="nucleotide sequence ID" value="NZ_NCXK01000011.1"/>
</dbReference>
<reference evidence="3 4" key="1">
    <citation type="submission" date="2017-04" db="EMBL/GenBank/DDBJ databases">
        <title>Kefir bacterial isolates.</title>
        <authorList>
            <person name="Kim Y."/>
            <person name="Blasche S."/>
            <person name="Patil K.R."/>
        </authorList>
    </citation>
    <scope>NUCLEOTIDE SEQUENCE [LARGE SCALE GENOMIC DNA]</scope>
    <source>
        <strain evidence="3 4">KR</strain>
    </source>
</reference>
<dbReference type="PIRSF" id="PIRSF007349">
    <property type="entry name" value="Tsp_L"/>
    <property type="match status" value="1"/>
</dbReference>
<accession>A0A269XX97</accession>
<dbReference type="Proteomes" id="UP000216151">
    <property type="component" value="Unassembled WGS sequence"/>
</dbReference>
<dbReference type="EMBL" id="NCXK01000011">
    <property type="protein sequence ID" value="PAK77829.1"/>
    <property type="molecule type" value="Genomic_DNA"/>
</dbReference>
<dbReference type="AlphaFoldDB" id="A0A269XX97"/>
<comment type="caution">
    <text evidence="3">The sequence shown here is derived from an EMBL/GenBank/DDBJ whole genome shotgun (WGS) entry which is preliminary data.</text>
</comment>
<protein>
    <submittedName>
        <fullName evidence="3">Phage tail protein</fullName>
    </submittedName>
</protein>
<dbReference type="Pfam" id="PF04984">
    <property type="entry name" value="Phage_sheath_1"/>
    <property type="match status" value="1"/>
</dbReference>
<evidence type="ECO:0000256" key="1">
    <source>
        <dbReference type="ARBA" id="ARBA00008005"/>
    </source>
</evidence>
<comment type="similarity">
    <text evidence="1">Belongs to the myoviridae tail sheath protein family.</text>
</comment>
<evidence type="ECO:0000313" key="3">
    <source>
        <dbReference type="EMBL" id="PAK77829.1"/>
    </source>
</evidence>
<organism evidence="3 4">
    <name type="scientific">Acetobacter fabarum</name>
    <dbReference type="NCBI Taxonomy" id="483199"/>
    <lineage>
        <taxon>Bacteria</taxon>
        <taxon>Pseudomonadati</taxon>
        <taxon>Pseudomonadota</taxon>
        <taxon>Alphaproteobacteria</taxon>
        <taxon>Acetobacterales</taxon>
        <taxon>Acetobacteraceae</taxon>
        <taxon>Acetobacter</taxon>
    </lineage>
</organism>
<proteinExistence type="inferred from homology"/>
<dbReference type="OrthoDB" id="5442644at2"/>
<dbReference type="InterPro" id="IPR035089">
    <property type="entry name" value="Phage_sheath_subtilisin"/>
</dbReference>
<feature type="domain" description="Tail sheath protein subtilisin-like" evidence="2">
    <location>
        <begin position="217"/>
        <end position="370"/>
    </location>
</feature>
<dbReference type="InterPro" id="IPR007067">
    <property type="entry name" value="Tail_sheath"/>
</dbReference>
<keyword evidence="4" id="KW-1185">Reference proteome</keyword>
<evidence type="ECO:0000259" key="2">
    <source>
        <dbReference type="Pfam" id="PF04984"/>
    </source>
</evidence>
<sequence>MSGTITFPNYPATNRVPGIFADIDPSQANTATVTLRALIIGQMLPVGTATAGQAVIVPSVTAARALFGDGSQAAIAVKHYRNIDTFGELWVLPLGDDPQGIAAKGAIGITGTPSGSGSIIFEIDGELVTVSYSAADVPADILGRIATAMAGVADIPVSAGTVAAGTLPLTARNKGEVGNDILLAISDASSDYAADGLTITLTQFSGGTINPFAALPAALAALGTRTFDFVGCPYLDTSTLPILKEFWNDTVGRWSWQQELFGHVFSARRGTLGENAAFGATVNNQHLTVMPVFDSPHSPLRWLAEITAGVAVKCRIDPGLPITQVALTVGAPSVSNRPTFSEQNTLLYDGLSTFSVADDGTVSILRLVTTYQTNGSSMPDDSYLDAETMNQLAYVIRDLRSFQAPYLTKKLVSDTTAIPAGSSAINAPVVKQALISRYRQLEVNGYVQNSTAFAAGILVKNIGGGRLQESLPIDVANQVRNIAMLIQFRKS</sequence>